<dbReference type="Proteomes" id="UP000460881">
    <property type="component" value="Unassembled WGS sequence"/>
</dbReference>
<evidence type="ECO:0000256" key="3">
    <source>
        <dbReference type="ARBA" id="ARBA00023002"/>
    </source>
</evidence>
<proteinExistence type="predicted"/>
<evidence type="ECO:0000259" key="7">
    <source>
        <dbReference type="Pfam" id="PF07992"/>
    </source>
</evidence>
<keyword evidence="4" id="KW-1015">Disulfide bond</keyword>
<dbReference type="GO" id="GO:0004791">
    <property type="term" value="F:thioredoxin-disulfide reductase (NADPH) activity"/>
    <property type="evidence" value="ECO:0007669"/>
    <property type="project" value="UniProtKB-EC"/>
</dbReference>
<evidence type="ECO:0000313" key="17">
    <source>
        <dbReference type="Proteomes" id="UP000468842"/>
    </source>
</evidence>
<dbReference type="InterPro" id="IPR036188">
    <property type="entry name" value="FAD/NAD-bd_sf"/>
</dbReference>
<dbReference type="EMBL" id="WDRM01000008">
    <property type="protein sequence ID" value="KAB7338556.1"/>
    <property type="molecule type" value="Genomic_DNA"/>
</dbReference>
<keyword evidence="5" id="KW-0676">Redox-active center</keyword>
<evidence type="ECO:0000256" key="2">
    <source>
        <dbReference type="ARBA" id="ARBA00022827"/>
    </source>
</evidence>
<sequence length="341" mass="35633">MTMFHVKHNVIIIGSGPAGYTAAIYLGRAGLNPVMVTGALSPGGQLVNTTEVENFPGFPEGILGPDLMDRMKEQAKRFGTTYIADDVSSIEACESDSVKPTYRVTLSDDSQLEASSLIIATGSSFRKLGVPGEQELSGHGVSYCATCDGFFFRNKPIVVVGGGDSAFEEALFLTRFGSSVTLIHRRDSFRASQIMVDRAKANPTITLMTNTVVTSITGTSSPTQNTGAPIAIPGLTLKRPAVAPASVSSIAVRNVVTGEESTLDTNAVFVAIGHTPATDFAAGVVDRDDDGYVVVQGASTVTSAPGIFAAGDCVDRTYRQAISAAGMGCRAALDTQAYLTD</sequence>
<dbReference type="Proteomes" id="UP000430971">
    <property type="component" value="Unassembled WGS sequence"/>
</dbReference>
<dbReference type="AlphaFoldDB" id="A0A269T8D7"/>
<evidence type="ECO:0000313" key="14">
    <source>
        <dbReference type="Proteomes" id="UP000265775"/>
    </source>
</evidence>
<dbReference type="InterPro" id="IPR023753">
    <property type="entry name" value="FAD/NAD-binding_dom"/>
</dbReference>
<dbReference type="Proteomes" id="UP000261186">
    <property type="component" value="Unassembled WGS sequence"/>
</dbReference>
<evidence type="ECO:0000256" key="4">
    <source>
        <dbReference type="ARBA" id="ARBA00023157"/>
    </source>
</evidence>
<evidence type="ECO:0000313" key="9">
    <source>
        <dbReference type="EMBL" id="KAB7359568.1"/>
    </source>
</evidence>
<reference evidence="15 16" key="2">
    <citation type="journal article" date="2019" name="Nat. Med.">
        <title>A library of human gut bacterial isolates paired with longitudinal multiomics data enables mechanistic microbiome research.</title>
        <authorList>
            <person name="Poyet M."/>
            <person name="Groussin M."/>
            <person name="Gibbons S.M."/>
            <person name="Avila-Pacheco J."/>
            <person name="Jiang X."/>
            <person name="Kearney S.M."/>
            <person name="Perrotta A.R."/>
            <person name="Berdy B."/>
            <person name="Zhao S."/>
            <person name="Lieberman T.D."/>
            <person name="Swanson P.K."/>
            <person name="Smith M."/>
            <person name="Roesemann S."/>
            <person name="Alexander J.E."/>
            <person name="Rich S.A."/>
            <person name="Livny J."/>
            <person name="Vlamakis H."/>
            <person name="Clish C."/>
            <person name="Bullock K."/>
            <person name="Deik A."/>
            <person name="Scott J."/>
            <person name="Pierce K.A."/>
            <person name="Xavier R.J."/>
            <person name="Alm E.J."/>
        </authorList>
    </citation>
    <scope>NUCLEOTIDE SEQUENCE [LARGE SCALE GENOMIC DNA]</scope>
    <source>
        <strain evidence="10 17">BIOML-A37</strain>
        <strain evidence="9 16">BIOML-A55</strain>
        <strain evidence="8 15">BIOML-A65</strain>
    </source>
</reference>
<organism evidence="9 16">
    <name type="scientific">Bifidobacterium longum</name>
    <dbReference type="NCBI Taxonomy" id="216816"/>
    <lineage>
        <taxon>Bacteria</taxon>
        <taxon>Bacillati</taxon>
        <taxon>Actinomycetota</taxon>
        <taxon>Actinomycetes</taxon>
        <taxon>Bifidobacteriales</taxon>
        <taxon>Bifidobacteriaceae</taxon>
        <taxon>Bifidobacterium</taxon>
    </lineage>
</organism>
<keyword evidence="3" id="KW-0560">Oxidoreductase</keyword>
<name>A0A269T8D7_BIFLN</name>
<evidence type="ECO:0000256" key="6">
    <source>
        <dbReference type="ARBA" id="ARBA00048132"/>
    </source>
</evidence>
<evidence type="ECO:0000313" key="10">
    <source>
        <dbReference type="EMBL" id="KAB7395139.1"/>
    </source>
</evidence>
<dbReference type="PROSITE" id="PS00573">
    <property type="entry name" value="PYRIDINE_REDOX_2"/>
    <property type="match status" value="1"/>
</dbReference>
<dbReference type="Pfam" id="PF07992">
    <property type="entry name" value="Pyr_redox_2"/>
    <property type="match status" value="1"/>
</dbReference>
<dbReference type="EMBL" id="WDQK01000011">
    <property type="protein sequence ID" value="KAB7395139.1"/>
    <property type="molecule type" value="Genomic_DNA"/>
</dbReference>
<evidence type="ECO:0000313" key="16">
    <source>
        <dbReference type="Proteomes" id="UP000460881"/>
    </source>
</evidence>
<evidence type="ECO:0000313" key="12">
    <source>
        <dbReference type="EMBL" id="RGW64115.1"/>
    </source>
</evidence>
<dbReference type="Proteomes" id="UP000468842">
    <property type="component" value="Unassembled WGS sequence"/>
</dbReference>
<dbReference type="SUPFAM" id="SSF51905">
    <property type="entry name" value="FAD/NAD(P)-binding domain"/>
    <property type="match status" value="1"/>
</dbReference>
<evidence type="ECO:0000256" key="5">
    <source>
        <dbReference type="ARBA" id="ARBA00023284"/>
    </source>
</evidence>
<reference evidence="13 14" key="1">
    <citation type="submission" date="2018-08" db="EMBL/GenBank/DDBJ databases">
        <title>A genome reference for cultivated species of the human gut microbiota.</title>
        <authorList>
            <person name="Zou Y."/>
            <person name="Xue W."/>
            <person name="Luo G."/>
        </authorList>
    </citation>
    <scope>NUCLEOTIDE SEQUENCE [LARGE SCALE GENOMIC DNA]</scope>
    <source>
        <strain evidence="12 14">AF11-12</strain>
        <strain evidence="11 13">TF08-4AC</strain>
    </source>
</reference>
<dbReference type="Proteomes" id="UP000265775">
    <property type="component" value="Unassembled WGS sequence"/>
</dbReference>
<dbReference type="InterPro" id="IPR008255">
    <property type="entry name" value="Pyr_nucl-diS_OxRdtase_2_AS"/>
</dbReference>
<accession>A0A269T8D7</accession>
<dbReference type="PANTHER" id="PTHR48105">
    <property type="entry name" value="THIOREDOXIN REDUCTASE 1-RELATED-RELATED"/>
    <property type="match status" value="1"/>
</dbReference>
<dbReference type="EMBL" id="QSRH01000001">
    <property type="protein sequence ID" value="RGL05729.1"/>
    <property type="molecule type" value="Genomic_DNA"/>
</dbReference>
<evidence type="ECO:0000313" key="15">
    <source>
        <dbReference type="Proteomes" id="UP000430971"/>
    </source>
</evidence>
<dbReference type="PRINTS" id="PR00368">
    <property type="entry name" value="FADPNR"/>
</dbReference>
<gene>
    <name evidence="12" type="ORF">DWV59_07260</name>
    <name evidence="11" type="ORF">DXC85_01995</name>
    <name evidence="10" type="ORF">GBB40_06010</name>
    <name evidence="9" type="ORF">GBB63_04015</name>
    <name evidence="8" type="ORF">GBB73_04370</name>
</gene>
<comment type="caution">
    <text evidence="9">The sequence shown here is derived from an EMBL/GenBank/DDBJ whole genome shotgun (WGS) entry which is preliminary data.</text>
</comment>
<dbReference type="EMBL" id="WDRC01000008">
    <property type="protein sequence ID" value="KAB7359568.1"/>
    <property type="molecule type" value="Genomic_DNA"/>
</dbReference>
<feature type="domain" description="FAD/NAD(P)-binding" evidence="7">
    <location>
        <begin position="9"/>
        <end position="328"/>
    </location>
</feature>
<dbReference type="PRINTS" id="PR00469">
    <property type="entry name" value="PNDRDTASEII"/>
</dbReference>
<evidence type="ECO:0000313" key="11">
    <source>
        <dbReference type="EMBL" id="RGL05729.1"/>
    </source>
</evidence>
<keyword evidence="1" id="KW-0285">Flavoprotein</keyword>
<keyword evidence="2" id="KW-0274">FAD</keyword>
<protein>
    <submittedName>
        <fullName evidence="9">Thioredoxin-disulfide reductase</fullName>
    </submittedName>
</protein>
<dbReference type="EMBL" id="QSAR01000007">
    <property type="protein sequence ID" value="RGW64115.1"/>
    <property type="molecule type" value="Genomic_DNA"/>
</dbReference>
<dbReference type="Gene3D" id="3.50.50.60">
    <property type="entry name" value="FAD/NAD(P)-binding domain"/>
    <property type="match status" value="2"/>
</dbReference>
<evidence type="ECO:0000313" key="13">
    <source>
        <dbReference type="Proteomes" id="UP000261186"/>
    </source>
</evidence>
<evidence type="ECO:0000313" key="8">
    <source>
        <dbReference type="EMBL" id="KAB7338556.1"/>
    </source>
</evidence>
<evidence type="ECO:0000256" key="1">
    <source>
        <dbReference type="ARBA" id="ARBA00022630"/>
    </source>
</evidence>
<dbReference type="InterPro" id="IPR050097">
    <property type="entry name" value="Ferredoxin-NADP_redctase_2"/>
</dbReference>
<comment type="catalytic activity">
    <reaction evidence="6">
        <text>[thioredoxin]-dithiol + NADP(+) = [thioredoxin]-disulfide + NADPH + H(+)</text>
        <dbReference type="Rhea" id="RHEA:20345"/>
        <dbReference type="Rhea" id="RHEA-COMP:10698"/>
        <dbReference type="Rhea" id="RHEA-COMP:10700"/>
        <dbReference type="ChEBI" id="CHEBI:15378"/>
        <dbReference type="ChEBI" id="CHEBI:29950"/>
        <dbReference type="ChEBI" id="CHEBI:50058"/>
        <dbReference type="ChEBI" id="CHEBI:57783"/>
        <dbReference type="ChEBI" id="CHEBI:58349"/>
        <dbReference type="EC" id="1.8.1.9"/>
    </reaction>
</comment>